<protein>
    <submittedName>
        <fullName evidence="5">Release factor glutamine methyltransferase</fullName>
    </submittedName>
</protein>
<evidence type="ECO:0000256" key="1">
    <source>
        <dbReference type="ARBA" id="ARBA00022603"/>
    </source>
</evidence>
<dbReference type="Gene3D" id="3.40.50.150">
    <property type="entry name" value="Vaccinia Virus protein VP39"/>
    <property type="match status" value="1"/>
</dbReference>
<dbReference type="Proteomes" id="UP000187455">
    <property type="component" value="Unassembled WGS sequence"/>
</dbReference>
<dbReference type="SUPFAM" id="SSF53335">
    <property type="entry name" value="S-adenosyl-L-methionine-dependent methyltransferases"/>
    <property type="match status" value="1"/>
</dbReference>
<dbReference type="NCBIfam" id="TIGR00536">
    <property type="entry name" value="hemK_fam"/>
    <property type="match status" value="1"/>
</dbReference>
<evidence type="ECO:0000259" key="4">
    <source>
        <dbReference type="Pfam" id="PF13847"/>
    </source>
</evidence>
<feature type="domain" description="Methyltransferase" evidence="4">
    <location>
        <begin position="226"/>
        <end position="318"/>
    </location>
</feature>
<dbReference type="InterPro" id="IPR002052">
    <property type="entry name" value="DNA_methylase_N6_adenine_CS"/>
</dbReference>
<accession>A0A1R0GW57</accession>
<keyword evidence="3" id="KW-0949">S-adenosyl-L-methionine</keyword>
<dbReference type="PROSITE" id="PS00092">
    <property type="entry name" value="N6_MTASE"/>
    <property type="match status" value="1"/>
</dbReference>
<evidence type="ECO:0000256" key="2">
    <source>
        <dbReference type="ARBA" id="ARBA00022679"/>
    </source>
</evidence>
<evidence type="ECO:0000256" key="3">
    <source>
        <dbReference type="ARBA" id="ARBA00022691"/>
    </source>
</evidence>
<sequence>MILRFRNEMIDWEISVGLDKDIHKYLEIEIVKVSSSLHSGKISCINIISKKSCAGGLIIRKYLYNYEYPVIGNSKLTKKLKNCSDKGLFLTLFRISFLEYGILGLENPEFVCEIPSKFSKTIVREESFFNRKLEESRKEFENSIVGYPENDSHTFHDFDPVHKKPLAYISEQKEFCGFKFHLNEEVLIPRKSTEILVRTSNQILSHFRNSEISPNYKDINAVNHAEKTRILDLGTGSGCILISIIKMNRESMNIAGTGIDISNKALEISEKNSDDLGVKELTNFIKCDFSNLLNITELIKSGPFDLVVCNPPYISIEKKSKMNLSSQIYEPSVALYADDGGYEYYQQIYSSLNSSQYEQPSSRLLTEGSVLLFEVGKGMADEVINIFKGWNVVLKRNDHQGNVRCVGFSKFKYRFNLSDAVD</sequence>
<dbReference type="GO" id="GO:0032259">
    <property type="term" value="P:methylation"/>
    <property type="evidence" value="ECO:0007669"/>
    <property type="project" value="UniProtKB-KW"/>
</dbReference>
<evidence type="ECO:0000313" key="6">
    <source>
        <dbReference type="Proteomes" id="UP000187455"/>
    </source>
</evidence>
<dbReference type="AlphaFoldDB" id="A0A1R0GW57"/>
<organism evidence="5 6">
    <name type="scientific">Smittium mucronatum</name>
    <dbReference type="NCBI Taxonomy" id="133383"/>
    <lineage>
        <taxon>Eukaryota</taxon>
        <taxon>Fungi</taxon>
        <taxon>Fungi incertae sedis</taxon>
        <taxon>Zoopagomycota</taxon>
        <taxon>Kickxellomycotina</taxon>
        <taxon>Harpellomycetes</taxon>
        <taxon>Harpellales</taxon>
        <taxon>Legeriomycetaceae</taxon>
        <taxon>Smittium</taxon>
    </lineage>
</organism>
<dbReference type="Pfam" id="PF13847">
    <property type="entry name" value="Methyltransf_31"/>
    <property type="match status" value="1"/>
</dbReference>
<proteinExistence type="predicted"/>
<keyword evidence="2 5" id="KW-0808">Transferase</keyword>
<dbReference type="GO" id="GO:0003676">
    <property type="term" value="F:nucleic acid binding"/>
    <property type="evidence" value="ECO:0007669"/>
    <property type="project" value="InterPro"/>
</dbReference>
<dbReference type="EMBL" id="LSSL01002807">
    <property type="protein sequence ID" value="OLY81078.1"/>
    <property type="molecule type" value="Genomic_DNA"/>
</dbReference>
<dbReference type="OrthoDB" id="269872at2759"/>
<dbReference type="InterPro" id="IPR025714">
    <property type="entry name" value="Methyltranfer_dom"/>
</dbReference>
<dbReference type="PANTHER" id="PTHR18895">
    <property type="entry name" value="HEMK METHYLTRANSFERASE"/>
    <property type="match status" value="1"/>
</dbReference>
<reference evidence="5 6" key="1">
    <citation type="journal article" date="2016" name="Mol. Biol. Evol.">
        <title>Genome-Wide Survey of Gut Fungi (Harpellales) Reveals the First Horizontally Transferred Ubiquitin Gene from a Mosquito Host.</title>
        <authorList>
            <person name="Wang Y."/>
            <person name="White M.M."/>
            <person name="Kvist S."/>
            <person name="Moncalvo J.M."/>
        </authorList>
    </citation>
    <scope>NUCLEOTIDE SEQUENCE [LARGE SCALE GENOMIC DNA]</scope>
    <source>
        <strain evidence="5 6">ALG-7-W6</strain>
    </source>
</reference>
<dbReference type="InterPro" id="IPR029063">
    <property type="entry name" value="SAM-dependent_MTases_sf"/>
</dbReference>
<dbReference type="InterPro" id="IPR050320">
    <property type="entry name" value="N5-glutamine_MTase"/>
</dbReference>
<dbReference type="GO" id="GO:0008276">
    <property type="term" value="F:protein methyltransferase activity"/>
    <property type="evidence" value="ECO:0007669"/>
    <property type="project" value="InterPro"/>
</dbReference>
<dbReference type="CDD" id="cd02440">
    <property type="entry name" value="AdoMet_MTases"/>
    <property type="match status" value="1"/>
</dbReference>
<comment type="caution">
    <text evidence="5">The sequence shown here is derived from an EMBL/GenBank/DDBJ whole genome shotgun (WGS) entry which is preliminary data.</text>
</comment>
<evidence type="ECO:0000313" key="5">
    <source>
        <dbReference type="EMBL" id="OLY81078.1"/>
    </source>
</evidence>
<dbReference type="GO" id="GO:0005739">
    <property type="term" value="C:mitochondrion"/>
    <property type="evidence" value="ECO:0007669"/>
    <property type="project" value="TreeGrafter"/>
</dbReference>
<dbReference type="InterPro" id="IPR004556">
    <property type="entry name" value="HemK-like"/>
</dbReference>
<name>A0A1R0GW57_9FUNG</name>
<keyword evidence="6" id="KW-1185">Reference proteome</keyword>
<dbReference type="PANTHER" id="PTHR18895:SF74">
    <property type="entry name" value="MTRF1L RELEASE FACTOR GLUTAMINE METHYLTRANSFERASE"/>
    <property type="match status" value="1"/>
</dbReference>
<dbReference type="STRING" id="133383.A0A1R0GW57"/>
<gene>
    <name evidence="5" type="ORF">AYI68_g4821</name>
</gene>
<keyword evidence="1 5" id="KW-0489">Methyltransferase</keyword>